<evidence type="ECO:0000256" key="1">
    <source>
        <dbReference type="SAM" id="SignalP"/>
    </source>
</evidence>
<proteinExistence type="predicted"/>
<evidence type="ECO:0000313" key="2">
    <source>
        <dbReference type="EMBL" id="KAJ4476280.1"/>
    </source>
</evidence>
<feature type="signal peptide" evidence="1">
    <location>
        <begin position="1"/>
        <end position="18"/>
    </location>
</feature>
<feature type="chain" id="PRO_5047167417" evidence="1">
    <location>
        <begin position="19"/>
        <end position="154"/>
    </location>
</feature>
<comment type="caution">
    <text evidence="2">The sequence shown here is derived from an EMBL/GenBank/DDBJ whole genome shotgun (WGS) entry which is preliminary data.</text>
</comment>
<dbReference type="Proteomes" id="UP001150217">
    <property type="component" value="Unassembled WGS sequence"/>
</dbReference>
<keyword evidence="3" id="KW-1185">Reference proteome</keyword>
<reference evidence="2" key="1">
    <citation type="submission" date="2022-08" db="EMBL/GenBank/DDBJ databases">
        <title>A Global Phylogenomic Analysis of the Shiitake Genus Lentinula.</title>
        <authorList>
            <consortium name="DOE Joint Genome Institute"/>
            <person name="Sierra-Patev S."/>
            <person name="Min B."/>
            <person name="Naranjo-Ortiz M."/>
            <person name="Looney B."/>
            <person name="Konkel Z."/>
            <person name="Slot J.C."/>
            <person name="Sakamoto Y."/>
            <person name="Steenwyk J.L."/>
            <person name="Rokas A."/>
            <person name="Carro J."/>
            <person name="Camarero S."/>
            <person name="Ferreira P."/>
            <person name="Molpeceres G."/>
            <person name="Ruiz-Duenas F.J."/>
            <person name="Serrano A."/>
            <person name="Henrissat B."/>
            <person name="Drula E."/>
            <person name="Hughes K.W."/>
            <person name="Mata J.L."/>
            <person name="Ishikawa N.K."/>
            <person name="Vargas-Isla R."/>
            <person name="Ushijima S."/>
            <person name="Smith C.A."/>
            <person name="Ahrendt S."/>
            <person name="Andreopoulos W."/>
            <person name="He G."/>
            <person name="Labutti K."/>
            <person name="Lipzen A."/>
            <person name="Ng V."/>
            <person name="Riley R."/>
            <person name="Sandor L."/>
            <person name="Barry K."/>
            <person name="Martinez A.T."/>
            <person name="Xiao Y."/>
            <person name="Gibbons J.G."/>
            <person name="Terashima K."/>
            <person name="Grigoriev I.V."/>
            <person name="Hibbett D.S."/>
        </authorList>
    </citation>
    <scope>NUCLEOTIDE SEQUENCE</scope>
    <source>
        <strain evidence="2">RHP3577 ss4</strain>
    </source>
</reference>
<keyword evidence="1" id="KW-0732">Signal</keyword>
<organism evidence="2 3">
    <name type="scientific">Lentinula lateritia</name>
    <dbReference type="NCBI Taxonomy" id="40482"/>
    <lineage>
        <taxon>Eukaryota</taxon>
        <taxon>Fungi</taxon>
        <taxon>Dikarya</taxon>
        <taxon>Basidiomycota</taxon>
        <taxon>Agaricomycotina</taxon>
        <taxon>Agaricomycetes</taxon>
        <taxon>Agaricomycetidae</taxon>
        <taxon>Agaricales</taxon>
        <taxon>Marasmiineae</taxon>
        <taxon>Omphalotaceae</taxon>
        <taxon>Lentinula</taxon>
    </lineage>
</organism>
<gene>
    <name evidence="2" type="ORF">C8R41DRAFT_923409</name>
</gene>
<sequence length="154" mass="17811">MRFNPVYLVLGLLAMIYAAPVDPGGDLGSHSNFEKPLRVRMEVDRKRIHAQFTGEYAEQNLSQQFPRPPAIVQELVHKGLAKLFPELTSDNEWMIEFGNEFVSNGWNPNTRGLRLTLNIHGIGECRYVWCMVDVWYTGIFWPRSEDFQLGAFRH</sequence>
<protein>
    <submittedName>
        <fullName evidence="2">Uncharacterized protein</fullName>
    </submittedName>
</protein>
<accession>A0ABQ8VAA0</accession>
<dbReference type="EMBL" id="JANVFT010000071">
    <property type="protein sequence ID" value="KAJ4476280.1"/>
    <property type="molecule type" value="Genomic_DNA"/>
</dbReference>
<name>A0ABQ8VAA0_9AGAR</name>
<evidence type="ECO:0000313" key="3">
    <source>
        <dbReference type="Proteomes" id="UP001150217"/>
    </source>
</evidence>